<name>A0A9W6ZU23_9STRA</name>
<dbReference type="EMBL" id="BRXZ01003724">
    <property type="protein sequence ID" value="GMH60584.1"/>
    <property type="molecule type" value="Genomic_DNA"/>
</dbReference>
<comment type="caution">
    <text evidence="3">The sequence shown here is derived from an EMBL/GenBank/DDBJ whole genome shotgun (WGS) entry which is preliminary data.</text>
</comment>
<dbReference type="Gene3D" id="2.20.70.10">
    <property type="match status" value="1"/>
</dbReference>
<dbReference type="CDD" id="cd00201">
    <property type="entry name" value="WW"/>
    <property type="match status" value="1"/>
</dbReference>
<dbReference type="Pfam" id="PF00397">
    <property type="entry name" value="WW"/>
    <property type="match status" value="1"/>
</dbReference>
<proteinExistence type="predicted"/>
<dbReference type="InterPro" id="IPR036020">
    <property type="entry name" value="WW_dom_sf"/>
</dbReference>
<feature type="compositionally biased region" description="Low complexity" evidence="1">
    <location>
        <begin position="131"/>
        <end position="147"/>
    </location>
</feature>
<dbReference type="PROSITE" id="PS50020">
    <property type="entry name" value="WW_DOMAIN_2"/>
    <property type="match status" value="1"/>
</dbReference>
<evidence type="ECO:0000259" key="2">
    <source>
        <dbReference type="PROSITE" id="PS50020"/>
    </source>
</evidence>
<accession>A0A9W6ZU23</accession>
<dbReference type="InterPro" id="IPR001202">
    <property type="entry name" value="WW_dom"/>
</dbReference>
<protein>
    <recommendedName>
        <fullName evidence="2">WW domain-containing protein</fullName>
    </recommendedName>
</protein>
<reference evidence="3" key="1">
    <citation type="submission" date="2022-07" db="EMBL/GenBank/DDBJ databases">
        <title>Genome analysis of Parmales, a sister group of diatoms, reveals the evolutionary specialization of diatoms from phago-mixotrophs to photoautotrophs.</title>
        <authorList>
            <person name="Ban H."/>
            <person name="Sato S."/>
            <person name="Yoshikawa S."/>
            <person name="Kazumasa Y."/>
            <person name="Nakamura Y."/>
            <person name="Ichinomiya M."/>
            <person name="Saitoh K."/>
            <person name="Sato N."/>
            <person name="Blanc-Mathieu R."/>
            <person name="Endo H."/>
            <person name="Kuwata A."/>
            <person name="Ogata H."/>
        </authorList>
    </citation>
    <scope>NUCLEOTIDE SEQUENCE</scope>
</reference>
<evidence type="ECO:0000313" key="4">
    <source>
        <dbReference type="Proteomes" id="UP001165082"/>
    </source>
</evidence>
<gene>
    <name evidence="3" type="ORF">TrRE_jg12720</name>
</gene>
<feature type="region of interest" description="Disordered" evidence="1">
    <location>
        <begin position="70"/>
        <end position="175"/>
    </location>
</feature>
<dbReference type="PROSITE" id="PS01159">
    <property type="entry name" value="WW_DOMAIN_1"/>
    <property type="match status" value="1"/>
</dbReference>
<evidence type="ECO:0000256" key="1">
    <source>
        <dbReference type="SAM" id="MobiDB-lite"/>
    </source>
</evidence>
<organism evidence="3 4">
    <name type="scientific">Triparma retinervis</name>
    <dbReference type="NCBI Taxonomy" id="2557542"/>
    <lineage>
        <taxon>Eukaryota</taxon>
        <taxon>Sar</taxon>
        <taxon>Stramenopiles</taxon>
        <taxon>Ochrophyta</taxon>
        <taxon>Bolidophyceae</taxon>
        <taxon>Parmales</taxon>
        <taxon>Triparmaceae</taxon>
        <taxon>Triparma</taxon>
    </lineage>
</organism>
<evidence type="ECO:0000313" key="3">
    <source>
        <dbReference type="EMBL" id="GMH60584.1"/>
    </source>
</evidence>
<feature type="compositionally biased region" description="Basic and acidic residues" evidence="1">
    <location>
        <begin position="95"/>
        <end position="110"/>
    </location>
</feature>
<feature type="domain" description="WW" evidence="2">
    <location>
        <begin position="142"/>
        <end position="175"/>
    </location>
</feature>
<dbReference type="Proteomes" id="UP001165082">
    <property type="component" value="Unassembled WGS sequence"/>
</dbReference>
<dbReference type="SUPFAM" id="SSF51045">
    <property type="entry name" value="WW domain"/>
    <property type="match status" value="1"/>
</dbReference>
<keyword evidence="4" id="KW-1185">Reference proteome</keyword>
<dbReference type="AlphaFoldDB" id="A0A9W6ZU23"/>
<sequence>MVSNPLDKNRELRAASSGRVGLGGEVVSKKLKKKTKGDVEKDKKLFERLDSGGYKKKVIGVGKKGLLEVKKATADVSTTPAKENEAEKKKKKVYMFKDAETGDPDAKETGSLKAGGNDDGDDDEEVPKNPPAASATSAPSASSPLPTWEKHKDEESGTFYYHNSATNETTWEDPT</sequence>